<name>A0A8S0YAQ1_9GAMM</name>
<gene>
    <name evidence="7" type="ORF">METHB2_670001</name>
</gene>
<dbReference type="Gene3D" id="3.30.1340.30">
    <property type="match status" value="1"/>
</dbReference>
<dbReference type="SMART" id="SM00749">
    <property type="entry name" value="BON"/>
    <property type="match status" value="1"/>
</dbReference>
<dbReference type="InterPro" id="IPR051686">
    <property type="entry name" value="Lipoprotein_DolP"/>
</dbReference>
<evidence type="ECO:0000313" key="7">
    <source>
        <dbReference type="EMBL" id="CAA9892347.1"/>
    </source>
</evidence>
<dbReference type="FunFam" id="3.30.1340.30:FF:000001">
    <property type="entry name" value="Molecular chaperone OsmY"/>
    <property type="match status" value="1"/>
</dbReference>
<evidence type="ECO:0000256" key="4">
    <source>
        <dbReference type="ARBA" id="ARBA00022764"/>
    </source>
</evidence>
<dbReference type="PANTHER" id="PTHR34606">
    <property type="entry name" value="BON DOMAIN-CONTAINING PROTEIN"/>
    <property type="match status" value="1"/>
</dbReference>
<comment type="subcellular location">
    <subcellularLocation>
        <location evidence="1">Periplasm</location>
    </subcellularLocation>
</comment>
<proteinExistence type="predicted"/>
<keyword evidence="4" id="KW-0574">Periplasm</keyword>
<evidence type="ECO:0000256" key="2">
    <source>
        <dbReference type="ARBA" id="ARBA00022729"/>
    </source>
</evidence>
<organism evidence="7 8">
    <name type="scientific">Candidatus Methylobacter favarea</name>
    <dbReference type="NCBI Taxonomy" id="2707345"/>
    <lineage>
        <taxon>Bacteria</taxon>
        <taxon>Pseudomonadati</taxon>
        <taxon>Pseudomonadota</taxon>
        <taxon>Gammaproteobacteria</taxon>
        <taxon>Methylococcales</taxon>
        <taxon>Methylococcaceae</taxon>
        <taxon>Methylobacter</taxon>
    </lineage>
</organism>
<reference evidence="7 8" key="1">
    <citation type="submission" date="2020-02" db="EMBL/GenBank/DDBJ databases">
        <authorList>
            <person name="Hogendoorn C."/>
        </authorList>
    </citation>
    <scope>NUCLEOTIDE SEQUENCE [LARGE SCALE GENOMIC DNA]</scope>
    <source>
        <strain evidence="7">METHB21</strain>
    </source>
</reference>
<evidence type="ECO:0000256" key="3">
    <source>
        <dbReference type="ARBA" id="ARBA00022737"/>
    </source>
</evidence>
<accession>A0A8S0YAQ1</accession>
<dbReference type="PANTHER" id="PTHR34606:SF16">
    <property type="entry name" value="BON DOMAIN-CONTAINING PROTEIN"/>
    <property type="match status" value="1"/>
</dbReference>
<feature type="domain" description="BON" evidence="6">
    <location>
        <begin position="14"/>
        <end position="82"/>
    </location>
</feature>
<dbReference type="EMBL" id="CADCXN010000099">
    <property type="protein sequence ID" value="CAA9892347.1"/>
    <property type="molecule type" value="Genomic_DNA"/>
</dbReference>
<keyword evidence="3" id="KW-0677">Repeat</keyword>
<keyword evidence="8" id="KW-1185">Reference proteome</keyword>
<evidence type="ECO:0000259" key="6">
    <source>
        <dbReference type="PROSITE" id="PS50914"/>
    </source>
</evidence>
<keyword evidence="2" id="KW-0732">Signal</keyword>
<dbReference type="Pfam" id="PF04972">
    <property type="entry name" value="BON"/>
    <property type="match status" value="1"/>
</dbReference>
<dbReference type="AlphaFoldDB" id="A0A8S0YAQ1"/>
<evidence type="ECO:0000313" key="8">
    <source>
        <dbReference type="Proteomes" id="UP000494216"/>
    </source>
</evidence>
<dbReference type="RefSeq" id="WP_246247069.1">
    <property type="nucleotide sequence ID" value="NZ_CADCXN010000099.1"/>
</dbReference>
<dbReference type="InterPro" id="IPR014004">
    <property type="entry name" value="Transpt-assoc_nodulatn_dom_bac"/>
</dbReference>
<evidence type="ECO:0000256" key="5">
    <source>
        <dbReference type="ARBA" id="ARBA00070588"/>
    </source>
</evidence>
<protein>
    <recommendedName>
        <fullName evidence="5">Osmotically-inducible protein Y</fullName>
    </recommendedName>
</protein>
<dbReference type="InterPro" id="IPR007055">
    <property type="entry name" value="BON_dom"/>
</dbReference>
<dbReference type="GO" id="GO:0042597">
    <property type="term" value="C:periplasmic space"/>
    <property type="evidence" value="ECO:0007669"/>
    <property type="project" value="UniProtKB-SubCell"/>
</dbReference>
<evidence type="ECO:0000256" key="1">
    <source>
        <dbReference type="ARBA" id="ARBA00004418"/>
    </source>
</evidence>
<dbReference type="PROSITE" id="PS50914">
    <property type="entry name" value="BON"/>
    <property type="match status" value="1"/>
</dbReference>
<comment type="caution">
    <text evidence="7">The sequence shown here is derived from an EMBL/GenBank/DDBJ whole genome shotgun (WGS) entry which is preliminary data.</text>
</comment>
<dbReference type="Proteomes" id="UP000494216">
    <property type="component" value="Unassembled WGS sequence"/>
</dbReference>
<sequence length="86" mass="9238">MTAGDGQTPGEFIDDTLITTKVKTAIIDDPKLSAFEINVDTYQGNVQLSGFVDSQDEINRAAGIAQKVEGVKSVTNNLQLKKPLSK</sequence>